<dbReference type="Proteomes" id="UP000193982">
    <property type="component" value="Unassembled WGS sequence"/>
</dbReference>
<reference evidence="2" key="2">
    <citation type="submission" date="2017-04" db="EMBL/GenBank/DDBJ databases">
        <authorList>
            <person name="Afonso C.L."/>
            <person name="Miller P.J."/>
            <person name="Scott M.A."/>
            <person name="Spackman E."/>
            <person name="Goraichik I."/>
            <person name="Dimitrov K.M."/>
            <person name="Suarez D.L."/>
            <person name="Swayne D.E."/>
        </authorList>
    </citation>
    <scope>NUCLEOTIDE SEQUENCE</scope>
    <source>
        <strain evidence="2">OD_311844-09</strain>
        <strain evidence="1">RH_57980_07</strain>
    </source>
</reference>
<dbReference type="EMBL" id="NCUR01000009">
    <property type="protein sequence ID" value="ORO67444.1"/>
    <property type="molecule type" value="Genomic_DNA"/>
</dbReference>
<evidence type="ECO:0000313" key="1">
    <source>
        <dbReference type="EMBL" id="ORO56666.1"/>
    </source>
</evidence>
<evidence type="ECO:0000313" key="3">
    <source>
        <dbReference type="Proteomes" id="UP000193669"/>
    </source>
</evidence>
<dbReference type="EMBL" id="NCUK01000012">
    <property type="protein sequence ID" value="ORO56666.1"/>
    <property type="molecule type" value="Genomic_DNA"/>
</dbReference>
<dbReference type="AlphaFoldDB" id="A0A1X1I2T2"/>
<accession>A0A1X1I2T2</accession>
<sequence length="32" mass="4003">MSMWRDLESMWYLLFLIVSEIWYNSTNQFLGK</sequence>
<evidence type="ECO:0000313" key="4">
    <source>
        <dbReference type="Proteomes" id="UP000193982"/>
    </source>
</evidence>
<dbReference type="Proteomes" id="UP000193669">
    <property type="component" value="Unassembled WGS sequence"/>
</dbReference>
<evidence type="ECO:0000313" key="2">
    <source>
        <dbReference type="EMBL" id="ORO67444.1"/>
    </source>
</evidence>
<gene>
    <name evidence="2" type="ORF">B7714_03575</name>
    <name evidence="1" type="ORF">B7721_02035</name>
</gene>
<name>A0A1X1I2T2_STROR</name>
<protein>
    <submittedName>
        <fullName evidence="2">Uncharacterized protein</fullName>
    </submittedName>
</protein>
<reference evidence="3 4" key="1">
    <citation type="journal article" date="2016" name="Eur. J. Clin. Microbiol. Infect. Dis.">
        <title>Whole genome sequencing as a tool for phylogenetic analysis of clinical strains of Mitis group streptococci.</title>
        <authorList>
            <person name="Rasmussen L.H."/>
            <person name="Dargis R."/>
            <person name="Hojholt K."/>
            <person name="Christensen J.J."/>
            <person name="Skovgaard O."/>
            <person name="Justesen U.S."/>
            <person name="Rosenvinge F.S."/>
            <person name="Moser C."/>
            <person name="Lukjancenko O."/>
            <person name="Rasmussen S."/>
            <person name="Nielsen X.C."/>
        </authorList>
    </citation>
    <scope>NUCLEOTIDE SEQUENCE [LARGE SCALE GENOMIC DNA]</scope>
    <source>
        <strain evidence="2 4">OD_311844-09</strain>
        <strain evidence="1 3">RH_57980_07</strain>
    </source>
</reference>
<proteinExistence type="predicted"/>
<organism evidence="2 4">
    <name type="scientific">Streptococcus oralis subsp. oralis</name>
    <dbReference type="NCBI Taxonomy" id="1891914"/>
    <lineage>
        <taxon>Bacteria</taxon>
        <taxon>Bacillati</taxon>
        <taxon>Bacillota</taxon>
        <taxon>Bacilli</taxon>
        <taxon>Lactobacillales</taxon>
        <taxon>Streptococcaceae</taxon>
        <taxon>Streptococcus</taxon>
    </lineage>
</organism>
<comment type="caution">
    <text evidence="2">The sequence shown here is derived from an EMBL/GenBank/DDBJ whole genome shotgun (WGS) entry which is preliminary data.</text>
</comment>